<dbReference type="SMART" id="SM00028">
    <property type="entry name" value="TPR"/>
    <property type="match status" value="2"/>
</dbReference>
<dbReference type="PANTHER" id="PTHR46423:SF1">
    <property type="entry name" value="RNA POLYMERASE II-ASSOCIATED PROTEIN 3"/>
    <property type="match status" value="1"/>
</dbReference>
<reference evidence="3" key="2">
    <citation type="submission" date="2015-02" db="UniProtKB">
        <authorList>
            <consortium name="EnsemblMetazoa"/>
        </authorList>
    </citation>
    <scope>IDENTIFICATION</scope>
</reference>
<keyword evidence="1 2" id="KW-0802">TPR repeat</keyword>
<dbReference type="AlphaFoldDB" id="T1J2W0"/>
<dbReference type="Gene3D" id="1.25.40.10">
    <property type="entry name" value="Tetratricopeptide repeat domain"/>
    <property type="match status" value="1"/>
</dbReference>
<dbReference type="eggNOG" id="KOG4648">
    <property type="taxonomic scope" value="Eukaryota"/>
</dbReference>
<reference evidence="4" key="1">
    <citation type="submission" date="2011-05" db="EMBL/GenBank/DDBJ databases">
        <authorList>
            <person name="Richards S.R."/>
            <person name="Qu J."/>
            <person name="Jiang H."/>
            <person name="Jhangiani S.N."/>
            <person name="Agravi P."/>
            <person name="Goodspeed R."/>
            <person name="Gross S."/>
            <person name="Mandapat C."/>
            <person name="Jackson L."/>
            <person name="Mathew T."/>
            <person name="Pu L."/>
            <person name="Thornton R."/>
            <person name="Saada N."/>
            <person name="Wilczek-Boney K.B."/>
            <person name="Lee S."/>
            <person name="Kovar C."/>
            <person name="Wu Y."/>
            <person name="Scherer S.E."/>
            <person name="Worley K.C."/>
            <person name="Muzny D.M."/>
            <person name="Gibbs R."/>
        </authorList>
    </citation>
    <scope>NUCLEOTIDE SEQUENCE</scope>
    <source>
        <strain evidence="4">Brora</strain>
    </source>
</reference>
<dbReference type="PhylomeDB" id="T1J2W0"/>
<dbReference type="Proteomes" id="UP000014500">
    <property type="component" value="Unassembled WGS sequence"/>
</dbReference>
<evidence type="ECO:0000256" key="1">
    <source>
        <dbReference type="ARBA" id="ARBA00022803"/>
    </source>
</evidence>
<dbReference type="EMBL" id="JH431812">
    <property type="status" value="NOT_ANNOTATED_CDS"/>
    <property type="molecule type" value="Genomic_DNA"/>
</dbReference>
<organism evidence="3 4">
    <name type="scientific">Strigamia maritima</name>
    <name type="common">European centipede</name>
    <name type="synonym">Geophilus maritimus</name>
    <dbReference type="NCBI Taxonomy" id="126957"/>
    <lineage>
        <taxon>Eukaryota</taxon>
        <taxon>Metazoa</taxon>
        <taxon>Ecdysozoa</taxon>
        <taxon>Arthropoda</taxon>
        <taxon>Myriapoda</taxon>
        <taxon>Chilopoda</taxon>
        <taxon>Pleurostigmophora</taxon>
        <taxon>Geophilomorpha</taxon>
        <taxon>Linotaeniidae</taxon>
        <taxon>Strigamia</taxon>
    </lineage>
</organism>
<evidence type="ECO:0000313" key="4">
    <source>
        <dbReference type="Proteomes" id="UP000014500"/>
    </source>
</evidence>
<evidence type="ECO:0000313" key="3">
    <source>
        <dbReference type="EnsemblMetazoa" id="SMAR007910-PA"/>
    </source>
</evidence>
<dbReference type="PANTHER" id="PTHR46423">
    <property type="entry name" value="RNA POLYMERASE II-ASSOCIATED PROTEIN 3"/>
    <property type="match status" value="1"/>
</dbReference>
<accession>T1J2W0</accession>
<protein>
    <submittedName>
        <fullName evidence="3">Uncharacterized protein</fullName>
    </submittedName>
</protein>
<dbReference type="PROSITE" id="PS50005">
    <property type="entry name" value="TPR"/>
    <property type="match status" value="1"/>
</dbReference>
<feature type="repeat" description="TPR" evidence="2">
    <location>
        <begin position="62"/>
        <end position="95"/>
    </location>
</feature>
<dbReference type="InterPro" id="IPR019734">
    <property type="entry name" value="TPR_rpt"/>
</dbReference>
<name>T1J2W0_STRMM</name>
<dbReference type="HOGENOM" id="CLU_2018093_0_0_1"/>
<dbReference type="InterPro" id="IPR051966">
    <property type="entry name" value="RPAP3"/>
</dbReference>
<sequence>MLYSGMLSDPTNAFLPANRALALLKKEIEYCFNIKSDKFLIFMYAAAEQDCDLAINIDKNYVKAYQRRGSARLAMHKLELAKQDFRKVLELEAGNKQIEAAEREKNGSWVRFSHHHGTVLHSG</sequence>
<evidence type="ECO:0000256" key="2">
    <source>
        <dbReference type="PROSITE-ProRule" id="PRU00339"/>
    </source>
</evidence>
<proteinExistence type="predicted"/>
<dbReference type="InterPro" id="IPR011990">
    <property type="entry name" value="TPR-like_helical_dom_sf"/>
</dbReference>
<dbReference type="EnsemblMetazoa" id="SMAR007910-RA">
    <property type="protein sequence ID" value="SMAR007910-PA"/>
    <property type="gene ID" value="SMAR007910"/>
</dbReference>
<dbReference type="SUPFAM" id="SSF48452">
    <property type="entry name" value="TPR-like"/>
    <property type="match status" value="1"/>
</dbReference>
<dbReference type="STRING" id="126957.T1J2W0"/>
<dbReference type="GO" id="GO:0101031">
    <property type="term" value="C:protein folding chaperone complex"/>
    <property type="evidence" value="ECO:0007669"/>
    <property type="project" value="TreeGrafter"/>
</dbReference>
<keyword evidence="4" id="KW-1185">Reference proteome</keyword>